<dbReference type="Proteomes" id="UP001162156">
    <property type="component" value="Unassembled WGS sequence"/>
</dbReference>
<organism evidence="1 2">
    <name type="scientific">Rhamnusium bicolor</name>
    <dbReference type="NCBI Taxonomy" id="1586634"/>
    <lineage>
        <taxon>Eukaryota</taxon>
        <taxon>Metazoa</taxon>
        <taxon>Ecdysozoa</taxon>
        <taxon>Arthropoda</taxon>
        <taxon>Hexapoda</taxon>
        <taxon>Insecta</taxon>
        <taxon>Pterygota</taxon>
        <taxon>Neoptera</taxon>
        <taxon>Endopterygota</taxon>
        <taxon>Coleoptera</taxon>
        <taxon>Polyphaga</taxon>
        <taxon>Cucujiformia</taxon>
        <taxon>Chrysomeloidea</taxon>
        <taxon>Cerambycidae</taxon>
        <taxon>Lepturinae</taxon>
        <taxon>Rhagiini</taxon>
        <taxon>Rhamnusium</taxon>
    </lineage>
</organism>
<reference evidence="1" key="1">
    <citation type="journal article" date="2023" name="Insect Mol. Biol.">
        <title>Genome sequencing provides insights into the evolution of gene families encoding plant cell wall-degrading enzymes in longhorned beetles.</title>
        <authorList>
            <person name="Shin N.R."/>
            <person name="Okamura Y."/>
            <person name="Kirsch R."/>
            <person name="Pauchet Y."/>
        </authorList>
    </citation>
    <scope>NUCLEOTIDE SEQUENCE</scope>
    <source>
        <strain evidence="1">RBIC_L_NR</strain>
    </source>
</reference>
<evidence type="ECO:0000313" key="2">
    <source>
        <dbReference type="Proteomes" id="UP001162156"/>
    </source>
</evidence>
<dbReference type="AlphaFoldDB" id="A0AAV8WWF5"/>
<accession>A0AAV8WWF5</accession>
<comment type="caution">
    <text evidence="1">The sequence shown here is derived from an EMBL/GenBank/DDBJ whole genome shotgun (WGS) entry which is preliminary data.</text>
</comment>
<name>A0AAV8WWF5_9CUCU</name>
<dbReference type="EMBL" id="JANEYF010004665">
    <property type="protein sequence ID" value="KAJ8930455.1"/>
    <property type="molecule type" value="Genomic_DNA"/>
</dbReference>
<gene>
    <name evidence="1" type="ORF">NQ314_016737</name>
</gene>
<protein>
    <submittedName>
        <fullName evidence="1">Uncharacterized protein</fullName>
    </submittedName>
</protein>
<keyword evidence="2" id="KW-1185">Reference proteome</keyword>
<evidence type="ECO:0000313" key="1">
    <source>
        <dbReference type="EMBL" id="KAJ8930455.1"/>
    </source>
</evidence>
<sequence>MTLLRLARFDFDIVHVPGKSFYTPNTLSRKPLRQGIKDKVILDEESLIAHIDVITKELESKLETKESKITKAQEEHFGTLMGYTKNG</sequence>
<proteinExistence type="predicted"/>